<organism evidence="1 2">
    <name type="scientific">Velamenicoccus archaeovorus</name>
    <dbReference type="NCBI Taxonomy" id="1930593"/>
    <lineage>
        <taxon>Bacteria</taxon>
        <taxon>Pseudomonadati</taxon>
        <taxon>Candidatus Omnitrophota</taxon>
        <taxon>Candidatus Velamenicoccus</taxon>
    </lineage>
</organism>
<proteinExistence type="predicted"/>
<sequence length="173" mass="19534">MIVLRQLIPSDVCLSCDGCCRFAENPSAWSPLFLFEEIRELTQKDIVPSCVFSHEGASGHQAARIDLVADGDHFICSCFDASGRKCKIYPSRPLDCQIYPFLLARHEGQAVLAVDTKCPYIREHLEDALTREYIVYLKKFLLSQAFKDAAAREPRLFQEYPSDYDVVAVLPGL</sequence>
<dbReference type="Pfam" id="PF03692">
    <property type="entry name" value="CxxCxxCC"/>
    <property type="match status" value="1"/>
</dbReference>
<evidence type="ECO:0000313" key="2">
    <source>
        <dbReference type="Proteomes" id="UP000287243"/>
    </source>
</evidence>
<dbReference type="KEGG" id="vai:BU251_08130"/>
<dbReference type="EMBL" id="CP019384">
    <property type="protein sequence ID" value="QAT17689.1"/>
    <property type="molecule type" value="Genomic_DNA"/>
</dbReference>
<dbReference type="AlphaFoldDB" id="A0A410P680"/>
<dbReference type="Proteomes" id="UP000287243">
    <property type="component" value="Chromosome"/>
</dbReference>
<name>A0A410P680_VELA1</name>
<dbReference type="InterPro" id="IPR005358">
    <property type="entry name" value="Puta_zinc/iron-chelating_dom"/>
</dbReference>
<gene>
    <name evidence="1" type="ORF">BU251_08130</name>
</gene>
<evidence type="ECO:0008006" key="3">
    <source>
        <dbReference type="Google" id="ProtNLM"/>
    </source>
</evidence>
<reference evidence="1 2" key="1">
    <citation type="submission" date="2017-01" db="EMBL/GenBank/DDBJ databases">
        <title>First insights into the biology of 'candidatus Vampirococcus archaeovorus'.</title>
        <authorList>
            <person name="Kizina J."/>
            <person name="Jordan S."/>
            <person name="Stueber K."/>
            <person name="Reinhardt R."/>
            <person name="Harder J."/>
        </authorList>
    </citation>
    <scope>NUCLEOTIDE SEQUENCE [LARGE SCALE GENOMIC DNA]</scope>
    <source>
        <strain evidence="1 2">LiM</strain>
    </source>
</reference>
<keyword evidence="2" id="KW-1185">Reference proteome</keyword>
<protein>
    <recommendedName>
        <fullName evidence="3">YkgJ family cysteine cluster protein</fullName>
    </recommendedName>
</protein>
<accession>A0A410P680</accession>
<dbReference type="OrthoDB" id="14143at2"/>
<dbReference type="RefSeq" id="WP_128700656.1">
    <property type="nucleotide sequence ID" value="NZ_CP019384.1"/>
</dbReference>
<evidence type="ECO:0000313" key="1">
    <source>
        <dbReference type="EMBL" id="QAT17689.1"/>
    </source>
</evidence>